<reference evidence="3" key="1">
    <citation type="journal article" date="2020" name="Stud. Mycol.">
        <title>101 Dothideomycetes genomes: a test case for predicting lifestyles and emergence of pathogens.</title>
        <authorList>
            <person name="Haridas S."/>
            <person name="Albert R."/>
            <person name="Binder M."/>
            <person name="Bloem J."/>
            <person name="Labutti K."/>
            <person name="Salamov A."/>
            <person name="Andreopoulos B."/>
            <person name="Baker S."/>
            <person name="Barry K."/>
            <person name="Bills G."/>
            <person name="Bluhm B."/>
            <person name="Cannon C."/>
            <person name="Castanera R."/>
            <person name="Culley D."/>
            <person name="Daum C."/>
            <person name="Ezra D."/>
            <person name="Gonzalez J."/>
            <person name="Henrissat B."/>
            <person name="Kuo A."/>
            <person name="Liang C."/>
            <person name="Lipzen A."/>
            <person name="Lutzoni F."/>
            <person name="Magnuson J."/>
            <person name="Mondo S."/>
            <person name="Nolan M."/>
            <person name="Ohm R."/>
            <person name="Pangilinan J."/>
            <person name="Park H.-J."/>
            <person name="Ramirez L."/>
            <person name="Alfaro M."/>
            <person name="Sun H."/>
            <person name="Tritt A."/>
            <person name="Yoshinaga Y."/>
            <person name="Zwiers L.-H."/>
            <person name="Turgeon B."/>
            <person name="Goodwin S."/>
            <person name="Spatafora J."/>
            <person name="Crous P."/>
            <person name="Grigoriev I."/>
        </authorList>
    </citation>
    <scope>NUCLEOTIDE SEQUENCE</scope>
    <source>
        <strain evidence="3">CBS 113389</strain>
    </source>
</reference>
<name>A0A6A6PPZ8_9PEZI</name>
<organism evidence="3 4">
    <name type="scientific">Neohortaea acidophila</name>
    <dbReference type="NCBI Taxonomy" id="245834"/>
    <lineage>
        <taxon>Eukaryota</taxon>
        <taxon>Fungi</taxon>
        <taxon>Dikarya</taxon>
        <taxon>Ascomycota</taxon>
        <taxon>Pezizomycotina</taxon>
        <taxon>Dothideomycetes</taxon>
        <taxon>Dothideomycetidae</taxon>
        <taxon>Mycosphaerellales</taxon>
        <taxon>Teratosphaeriaceae</taxon>
        <taxon>Neohortaea</taxon>
    </lineage>
</organism>
<evidence type="ECO:0000313" key="4">
    <source>
        <dbReference type="Proteomes" id="UP000799767"/>
    </source>
</evidence>
<feature type="chain" id="PRO_5025642248" description="Secreted protein" evidence="2">
    <location>
        <begin position="22"/>
        <end position="92"/>
    </location>
</feature>
<evidence type="ECO:0000256" key="1">
    <source>
        <dbReference type="SAM" id="MobiDB-lite"/>
    </source>
</evidence>
<dbReference type="AlphaFoldDB" id="A0A6A6PPZ8"/>
<sequence length="92" mass="9939">MRHIGLLTSILSSALRPQADGAAWCWRQPLMRVVEITPRQRVSSVCNGDGSDAIAMVNHAGPLASSYIWSKVQNRPRSGPQPLSSGPNSGMR</sequence>
<dbReference type="GeneID" id="54474924"/>
<feature type="signal peptide" evidence="2">
    <location>
        <begin position="1"/>
        <end position="21"/>
    </location>
</feature>
<dbReference type="RefSeq" id="XP_033588274.1">
    <property type="nucleotide sequence ID" value="XM_033733922.1"/>
</dbReference>
<proteinExistence type="predicted"/>
<accession>A0A6A6PPZ8</accession>
<keyword evidence="2" id="KW-0732">Signal</keyword>
<gene>
    <name evidence="3" type="ORF">BDY17DRAFT_299488</name>
</gene>
<protein>
    <recommendedName>
        <fullName evidence="5">Secreted protein</fullName>
    </recommendedName>
</protein>
<feature type="region of interest" description="Disordered" evidence="1">
    <location>
        <begin position="73"/>
        <end position="92"/>
    </location>
</feature>
<dbReference type="EMBL" id="MU001637">
    <property type="protein sequence ID" value="KAF2481704.1"/>
    <property type="molecule type" value="Genomic_DNA"/>
</dbReference>
<keyword evidence="4" id="KW-1185">Reference proteome</keyword>
<evidence type="ECO:0000256" key="2">
    <source>
        <dbReference type="SAM" id="SignalP"/>
    </source>
</evidence>
<dbReference type="Proteomes" id="UP000799767">
    <property type="component" value="Unassembled WGS sequence"/>
</dbReference>
<evidence type="ECO:0000313" key="3">
    <source>
        <dbReference type="EMBL" id="KAF2481704.1"/>
    </source>
</evidence>
<evidence type="ECO:0008006" key="5">
    <source>
        <dbReference type="Google" id="ProtNLM"/>
    </source>
</evidence>